<dbReference type="Pfam" id="PF04923">
    <property type="entry name" value="Ninjurin"/>
    <property type="match status" value="1"/>
</dbReference>
<comment type="subcellular location">
    <subcellularLocation>
        <location evidence="1">Membrane</location>
        <topology evidence="1">Multi-pass membrane protein</topology>
    </subcellularLocation>
</comment>
<dbReference type="InterPro" id="IPR007007">
    <property type="entry name" value="Ninjurin"/>
</dbReference>
<keyword evidence="5 8" id="KW-1133">Transmembrane helix</keyword>
<gene>
    <name evidence="10" type="primary">LOC111088203</name>
</gene>
<sequence>MTDVTAECQNPTAQKTENYEQVTRNSKDNQDPLELYDLEITETARGSESLETDFGETYGSGDIQDSPGSFEVDHKQLIEDGSFEEIELEAKGKRRDIRKGVSPVLQNSSTSEQEQPYNETNSEIVPSVLKRKIAVSGAFLIITLFTINCNQLKFAIDVGSTYEYYSVVVSLLVVSMTLQISASMSLFLLGCYNFRSPRDKRQAAILNNSTLIIVCIITIMNFFITIFSMKATDLEKCLDTST</sequence>
<reference evidence="10" key="1">
    <citation type="submission" date="2025-08" db="UniProtKB">
        <authorList>
            <consortium name="RefSeq"/>
        </authorList>
    </citation>
    <scope>IDENTIFICATION</scope>
    <source>
        <tissue evidence="10">Muscle</tissue>
    </source>
</reference>
<evidence type="ECO:0000256" key="6">
    <source>
        <dbReference type="ARBA" id="ARBA00023136"/>
    </source>
</evidence>
<feature type="compositionally biased region" description="Polar residues" evidence="7">
    <location>
        <begin position="104"/>
        <end position="119"/>
    </location>
</feature>
<dbReference type="GeneID" id="111088203"/>
<feature type="transmembrane region" description="Helical" evidence="8">
    <location>
        <begin position="168"/>
        <end position="192"/>
    </location>
</feature>
<proteinExistence type="inferred from homology"/>
<evidence type="ECO:0000256" key="7">
    <source>
        <dbReference type="SAM" id="MobiDB-lite"/>
    </source>
</evidence>
<organism evidence="9 10">
    <name type="scientific">Limulus polyphemus</name>
    <name type="common">Atlantic horseshoe crab</name>
    <dbReference type="NCBI Taxonomy" id="6850"/>
    <lineage>
        <taxon>Eukaryota</taxon>
        <taxon>Metazoa</taxon>
        <taxon>Ecdysozoa</taxon>
        <taxon>Arthropoda</taxon>
        <taxon>Chelicerata</taxon>
        <taxon>Merostomata</taxon>
        <taxon>Xiphosura</taxon>
        <taxon>Limulidae</taxon>
        <taxon>Limulus</taxon>
    </lineage>
</organism>
<dbReference type="PANTHER" id="PTHR12316">
    <property type="entry name" value="NINJURIN-RELATED"/>
    <property type="match status" value="1"/>
</dbReference>
<feature type="transmembrane region" description="Helical" evidence="8">
    <location>
        <begin position="133"/>
        <end position="156"/>
    </location>
</feature>
<comment type="similarity">
    <text evidence="2">Belongs to the ninjurin family.</text>
</comment>
<keyword evidence="9" id="KW-1185">Reference proteome</keyword>
<accession>A0ABM1TBI9</accession>
<feature type="compositionally biased region" description="Polar residues" evidence="7">
    <location>
        <begin position="7"/>
        <end position="24"/>
    </location>
</feature>
<evidence type="ECO:0000313" key="10">
    <source>
        <dbReference type="RefSeq" id="XP_022253245.1"/>
    </source>
</evidence>
<feature type="region of interest" description="Disordered" evidence="7">
    <location>
        <begin position="1"/>
        <end position="34"/>
    </location>
</feature>
<evidence type="ECO:0000256" key="4">
    <source>
        <dbReference type="ARBA" id="ARBA00022889"/>
    </source>
</evidence>
<protein>
    <submittedName>
        <fullName evidence="10">Uncharacterized protein LOC111088203</fullName>
    </submittedName>
</protein>
<dbReference type="Proteomes" id="UP000694941">
    <property type="component" value="Unplaced"/>
</dbReference>
<dbReference type="RefSeq" id="XP_022253245.1">
    <property type="nucleotide sequence ID" value="XM_022397537.1"/>
</dbReference>
<evidence type="ECO:0000256" key="5">
    <source>
        <dbReference type="ARBA" id="ARBA00022989"/>
    </source>
</evidence>
<evidence type="ECO:0000256" key="8">
    <source>
        <dbReference type="SAM" id="Phobius"/>
    </source>
</evidence>
<evidence type="ECO:0000256" key="2">
    <source>
        <dbReference type="ARBA" id="ARBA00008141"/>
    </source>
</evidence>
<evidence type="ECO:0000256" key="1">
    <source>
        <dbReference type="ARBA" id="ARBA00004141"/>
    </source>
</evidence>
<feature type="transmembrane region" description="Helical" evidence="8">
    <location>
        <begin position="204"/>
        <end position="224"/>
    </location>
</feature>
<name>A0ABM1TBI9_LIMPO</name>
<evidence type="ECO:0000256" key="3">
    <source>
        <dbReference type="ARBA" id="ARBA00022692"/>
    </source>
</evidence>
<keyword evidence="6 8" id="KW-0472">Membrane</keyword>
<keyword evidence="4" id="KW-0130">Cell adhesion</keyword>
<evidence type="ECO:0000313" key="9">
    <source>
        <dbReference type="Proteomes" id="UP000694941"/>
    </source>
</evidence>
<keyword evidence="3 8" id="KW-0812">Transmembrane</keyword>
<dbReference type="PANTHER" id="PTHR12316:SF17">
    <property type="entry name" value="NINJURIN C, ISOFORM D"/>
    <property type="match status" value="1"/>
</dbReference>
<feature type="region of interest" description="Disordered" evidence="7">
    <location>
        <begin position="99"/>
        <end position="119"/>
    </location>
</feature>